<dbReference type="AlphaFoldDB" id="V6SQY6"/>
<reference evidence="1 2" key="1">
    <citation type="submission" date="2013-08" db="EMBL/GenBank/DDBJ databases">
        <title>Flavobacterium limnosediminis JC2902 genome sequencing.</title>
        <authorList>
            <person name="Lee K."/>
            <person name="Yi H."/>
            <person name="Park S."/>
            <person name="Chun J."/>
        </authorList>
    </citation>
    <scope>NUCLEOTIDE SEQUENCE [LARGE SCALE GENOMIC DNA]</scope>
    <source>
        <strain evidence="1 2">JC2902</strain>
    </source>
</reference>
<organism evidence="1 2">
    <name type="scientific">Flavobacterium limnosediminis JC2902</name>
    <dbReference type="NCBI Taxonomy" id="1341181"/>
    <lineage>
        <taxon>Bacteria</taxon>
        <taxon>Pseudomonadati</taxon>
        <taxon>Bacteroidota</taxon>
        <taxon>Flavobacteriia</taxon>
        <taxon>Flavobacteriales</taxon>
        <taxon>Flavobacteriaceae</taxon>
        <taxon>Flavobacterium</taxon>
    </lineage>
</organism>
<dbReference type="Proteomes" id="UP000018004">
    <property type="component" value="Unassembled WGS sequence"/>
</dbReference>
<dbReference type="eggNOG" id="ENOG5033VUS">
    <property type="taxonomic scope" value="Bacteria"/>
</dbReference>
<evidence type="ECO:0000313" key="2">
    <source>
        <dbReference type="Proteomes" id="UP000018004"/>
    </source>
</evidence>
<evidence type="ECO:0000313" key="1">
    <source>
        <dbReference type="EMBL" id="ESU29056.1"/>
    </source>
</evidence>
<dbReference type="STRING" id="1341181.FLJC2902T_10930"/>
<dbReference type="EMBL" id="AVGG01000003">
    <property type="protein sequence ID" value="ESU29056.1"/>
    <property type="molecule type" value="Genomic_DNA"/>
</dbReference>
<dbReference type="PATRIC" id="fig|1341181.4.peg.1083"/>
<evidence type="ECO:0008006" key="3">
    <source>
        <dbReference type="Google" id="ProtNLM"/>
    </source>
</evidence>
<protein>
    <recommendedName>
        <fullName evidence="3">DUF3108 domain-containing protein</fullName>
    </recommendedName>
</protein>
<name>V6SQY6_9FLAO</name>
<keyword evidence="2" id="KW-1185">Reference proteome</keyword>
<gene>
    <name evidence="1" type="ORF">FLJC2902T_10930</name>
</gene>
<sequence length="251" mass="28784">MTVNCCSFLGRFMNLYLMSPQSLPTLRSCVSSNFKHDEMKNTITIILLFGLTALFGQNLKFDVMVKYSISRNGSNSERSIYGISTNSNYIMQILNNHDGSQTAHVYDLKSKEKYEFNVIEEKSNNKSGEFKFVHSNTISYSSYFPHPSQAKNVHFNFEKVSAENDIETVKLTFYKNKSKTKPYENFELKILNSDLNLFPLFRFTCLHPTEFITELNYVKPGLVTSAISENGLVKYILKSFEEASLELSLPN</sequence>
<comment type="caution">
    <text evidence="1">The sequence shown here is derived from an EMBL/GenBank/DDBJ whole genome shotgun (WGS) entry which is preliminary data.</text>
</comment>
<accession>V6SQY6</accession>
<proteinExistence type="predicted"/>